<reference evidence="2" key="1">
    <citation type="journal article" date="2023" name="Nat. Plants">
        <title>Single-cell RNA sequencing provides a high-resolution roadmap for understanding the multicellular compartmentation of specialized metabolism.</title>
        <authorList>
            <person name="Sun S."/>
            <person name="Shen X."/>
            <person name="Li Y."/>
            <person name="Li Y."/>
            <person name="Wang S."/>
            <person name="Li R."/>
            <person name="Zhang H."/>
            <person name="Shen G."/>
            <person name="Guo B."/>
            <person name="Wei J."/>
            <person name="Xu J."/>
            <person name="St-Pierre B."/>
            <person name="Chen S."/>
            <person name="Sun C."/>
        </authorList>
    </citation>
    <scope>NUCLEOTIDE SEQUENCE [LARGE SCALE GENOMIC DNA]</scope>
</reference>
<comment type="caution">
    <text evidence="1">The sequence shown here is derived from an EMBL/GenBank/DDBJ whole genome shotgun (WGS) entry which is preliminary data.</text>
</comment>
<accession>A0ACB9ZXJ1</accession>
<evidence type="ECO:0000313" key="1">
    <source>
        <dbReference type="EMBL" id="KAI5653031.1"/>
    </source>
</evidence>
<keyword evidence="2" id="KW-1185">Reference proteome</keyword>
<gene>
    <name evidence="1" type="ORF">M9H77_30218</name>
</gene>
<evidence type="ECO:0000313" key="2">
    <source>
        <dbReference type="Proteomes" id="UP001060085"/>
    </source>
</evidence>
<name>A0ACB9ZXJ1_CATRO</name>
<sequence>MTFDLRGWAAIDSWVAMKSVDVYHLGMDCCREREEIKQASQGKIERFGNYCGTLRFLHLHFSIAFLCPFSSNKGKFGSCNGSLEKVVLAREGGGVVDSWHVWFEGVMNKFRDMLSLVVRILRSIWKEIWRLVFEGKKREAGMIAKCARSLLAEFLKCVNRGLVQVVSSARHSSLAWCRRLSPNKG</sequence>
<protein>
    <submittedName>
        <fullName evidence="1">Uncharacterized protein</fullName>
    </submittedName>
</protein>
<dbReference type="EMBL" id="CM044707">
    <property type="protein sequence ID" value="KAI5653031.1"/>
    <property type="molecule type" value="Genomic_DNA"/>
</dbReference>
<dbReference type="Proteomes" id="UP001060085">
    <property type="component" value="Linkage Group LG07"/>
</dbReference>
<proteinExistence type="predicted"/>
<organism evidence="1 2">
    <name type="scientific">Catharanthus roseus</name>
    <name type="common">Madagascar periwinkle</name>
    <name type="synonym">Vinca rosea</name>
    <dbReference type="NCBI Taxonomy" id="4058"/>
    <lineage>
        <taxon>Eukaryota</taxon>
        <taxon>Viridiplantae</taxon>
        <taxon>Streptophyta</taxon>
        <taxon>Embryophyta</taxon>
        <taxon>Tracheophyta</taxon>
        <taxon>Spermatophyta</taxon>
        <taxon>Magnoliopsida</taxon>
        <taxon>eudicotyledons</taxon>
        <taxon>Gunneridae</taxon>
        <taxon>Pentapetalae</taxon>
        <taxon>asterids</taxon>
        <taxon>lamiids</taxon>
        <taxon>Gentianales</taxon>
        <taxon>Apocynaceae</taxon>
        <taxon>Rauvolfioideae</taxon>
        <taxon>Vinceae</taxon>
        <taxon>Catharanthinae</taxon>
        <taxon>Catharanthus</taxon>
    </lineage>
</organism>